<gene>
    <name evidence="1" type="primary">AlNc14C146G7392</name>
    <name evidence="2" type="synonym">AlNc14C228G9248</name>
    <name evidence="1" type="ORF">ALNC14_083120</name>
    <name evidence="2" type="ORF">ALNC14_103720</name>
</gene>
<dbReference type="PANTHER" id="PTHR36074:SF1">
    <property type="entry name" value="ISOPENTENYL-DIPHOSPHATE DELTA-ISOMERASE"/>
    <property type="match status" value="1"/>
</dbReference>
<reference evidence="1" key="1">
    <citation type="journal article" date="2011" name="PLoS Biol.">
        <title>Gene gain and loss during evolution of obligate parasitism in the white rust pathogen of Arabidopsis thaliana.</title>
        <authorList>
            <person name="Kemen E."/>
            <person name="Gardiner A."/>
            <person name="Schultz-Larsen T."/>
            <person name="Kemen A.C."/>
            <person name="Balmuth A.L."/>
            <person name="Robert-Seilaniantz A."/>
            <person name="Bailey K."/>
            <person name="Holub E."/>
            <person name="Studholme D.J."/>
            <person name="Maclean D."/>
            <person name="Jones J.D."/>
        </authorList>
    </citation>
    <scope>NUCLEOTIDE SEQUENCE</scope>
</reference>
<reference evidence="1" key="2">
    <citation type="submission" date="2011-02" db="EMBL/GenBank/DDBJ databases">
        <authorList>
            <person name="MacLean D."/>
        </authorList>
    </citation>
    <scope>NUCLEOTIDE SEQUENCE</scope>
</reference>
<evidence type="ECO:0000313" key="1">
    <source>
        <dbReference type="EMBL" id="CCA22169.1"/>
    </source>
</evidence>
<accession>F0WLK5</accession>
<dbReference type="HOGENOM" id="CLU_1047570_0_0_1"/>
<evidence type="ECO:0000313" key="2">
    <source>
        <dbReference type="EMBL" id="CCA24228.1"/>
    </source>
</evidence>
<protein>
    <submittedName>
        <fullName evidence="1">Uncharacterized protein AlNc14C146G7392</fullName>
    </submittedName>
    <submittedName>
        <fullName evidence="2">Uncharacterized protein AlNc14C228G9248</fullName>
    </submittedName>
</protein>
<name>F0WLK5_9STRA</name>
<dbReference type="AlphaFoldDB" id="F0WLK5"/>
<dbReference type="EMBL" id="FR824273">
    <property type="protein sequence ID" value="CCA24228.1"/>
    <property type="molecule type" value="Genomic_DNA"/>
</dbReference>
<proteinExistence type="predicted"/>
<dbReference type="PANTHER" id="PTHR36074">
    <property type="entry name" value="ISOPENTENYL-DIPHOSPHATE DELTA-ISOMERASE"/>
    <property type="match status" value="1"/>
</dbReference>
<dbReference type="EMBL" id="FR824191">
    <property type="protein sequence ID" value="CCA22169.1"/>
    <property type="molecule type" value="Genomic_DNA"/>
</dbReference>
<sequence>MSVVLHREHYIVDKKPFFQHFHPKDLAITATRSVVIQGLNVLNDYVSTMDLSDHENSDDSDKEDGDEKAISQLPAAREFYISCTKLFVKSLSISTCLRCAEVVSIRIFSVSTVSRLIKDVGRSAARKYHRTGSRSRAALLMVKTGMWASVLSHIAIFIVEEITQIAQILYRQHQMRALNSSRSYSPLFKNRKEMDFFLQITYKNATRCALSIVTSGTAAAIGSFLRPGKGTNIGATIGDSIAYAL</sequence>
<organism evidence="1">
    <name type="scientific">Albugo laibachii Nc14</name>
    <dbReference type="NCBI Taxonomy" id="890382"/>
    <lineage>
        <taxon>Eukaryota</taxon>
        <taxon>Sar</taxon>
        <taxon>Stramenopiles</taxon>
        <taxon>Oomycota</taxon>
        <taxon>Peronosporomycetes</taxon>
        <taxon>Albuginales</taxon>
        <taxon>Albuginaceae</taxon>
        <taxon>Albugo</taxon>
    </lineage>
</organism>